<dbReference type="CDD" id="cd04705">
    <property type="entry name" value="PLA2_group_III_like"/>
    <property type="match status" value="1"/>
</dbReference>
<feature type="compositionally biased region" description="Polar residues" evidence="4">
    <location>
        <begin position="214"/>
        <end position="236"/>
    </location>
</feature>
<evidence type="ECO:0000259" key="5">
    <source>
        <dbReference type="Pfam" id="PF05826"/>
    </source>
</evidence>
<dbReference type="Proteomes" id="UP001623349">
    <property type="component" value="Unassembled WGS sequence"/>
</dbReference>
<reference evidence="6 7" key="1">
    <citation type="submission" date="2024-08" db="EMBL/GenBank/DDBJ databases">
        <title>The draft genome of Apodemus speciosus.</title>
        <authorList>
            <person name="Nabeshima K."/>
            <person name="Suzuki S."/>
            <person name="Onuma M."/>
        </authorList>
    </citation>
    <scope>NUCLEOTIDE SEQUENCE [LARGE SCALE GENOMIC DNA]</scope>
    <source>
        <strain evidence="6">IB14-021</strain>
    </source>
</reference>
<dbReference type="Pfam" id="PF05826">
    <property type="entry name" value="Phospholip_A2_2"/>
    <property type="match status" value="2"/>
</dbReference>
<sequence>MPSSTPLDPSCREHWPLCRASGRPVNGLRIALQEPGRSEQQSRVEHLTESTIEGGEAGPFLAHCGAVSGTLLRTPQNWGMFHGPDLCCREHDQCPQAISPLQYNYGIRNFRFHTISHCDCDARFQQCLRSQGDSISDIMGVAFFNVLEIPCFVLKEQEACVAWHWWGGCRAYGSVPLAHLQPRTYYNASWKAETTSLAPSPQSPGPSKYPQKRGPQQTQARRHSTATITPLQTPAISSRPDMIPRGQPGVPHPGLQDGPKHQGARRVCRSLLYLDRCEHQIKPQETKFHLLNSAPTPLFHCNCTRRLARFLRLHSPPAGTHKVWELLGTTCFKLAPQLDCAEGQGTAIGKPDVSETTGPSRCQLGTCRDFIPTDSISGIKARVGLWHGLWCPWGPPCHSTASVCN</sequence>
<evidence type="ECO:0000313" key="6">
    <source>
        <dbReference type="EMBL" id="GAB1289528.1"/>
    </source>
</evidence>
<organism evidence="6 7">
    <name type="scientific">Apodemus speciosus</name>
    <name type="common">Large Japanese field mouse</name>
    <dbReference type="NCBI Taxonomy" id="105296"/>
    <lineage>
        <taxon>Eukaryota</taxon>
        <taxon>Metazoa</taxon>
        <taxon>Chordata</taxon>
        <taxon>Craniata</taxon>
        <taxon>Vertebrata</taxon>
        <taxon>Euteleostomi</taxon>
        <taxon>Mammalia</taxon>
        <taxon>Eutheria</taxon>
        <taxon>Euarchontoglires</taxon>
        <taxon>Glires</taxon>
        <taxon>Rodentia</taxon>
        <taxon>Myomorpha</taxon>
        <taxon>Muroidea</taxon>
        <taxon>Muridae</taxon>
        <taxon>Murinae</taxon>
        <taxon>Apodemus</taxon>
    </lineage>
</organism>
<feature type="domain" description="Phospholipase A2-like central" evidence="5">
    <location>
        <begin position="63"/>
        <end position="154"/>
    </location>
</feature>
<evidence type="ECO:0000256" key="2">
    <source>
        <dbReference type="ARBA" id="ARBA00007056"/>
    </source>
</evidence>
<dbReference type="Gene3D" id="1.20.90.10">
    <property type="entry name" value="Phospholipase A2 domain"/>
    <property type="match status" value="2"/>
</dbReference>
<dbReference type="SUPFAM" id="SSF48619">
    <property type="entry name" value="Phospholipase A2, PLA2"/>
    <property type="match status" value="2"/>
</dbReference>
<accession>A0ABQ0ER60</accession>
<evidence type="ECO:0000313" key="7">
    <source>
        <dbReference type="Proteomes" id="UP001623349"/>
    </source>
</evidence>
<feature type="domain" description="Phospholipase A2-like central" evidence="5">
    <location>
        <begin position="266"/>
        <end position="315"/>
    </location>
</feature>
<dbReference type="InterPro" id="IPR033113">
    <property type="entry name" value="PLA2_histidine"/>
</dbReference>
<dbReference type="PROSITE" id="PS00118">
    <property type="entry name" value="PA2_HIS"/>
    <property type="match status" value="1"/>
</dbReference>
<keyword evidence="7" id="KW-1185">Reference proteome</keyword>
<gene>
    <name evidence="6" type="ORF">APTSU1_000475800</name>
</gene>
<evidence type="ECO:0000256" key="1">
    <source>
        <dbReference type="ARBA" id="ARBA00004613"/>
    </source>
</evidence>
<feature type="region of interest" description="Disordered" evidence="4">
    <location>
        <begin position="195"/>
        <end position="262"/>
    </location>
</feature>
<comment type="similarity">
    <text evidence="2">Belongs to the phospholipase A2 family.</text>
</comment>
<keyword evidence="3" id="KW-0964">Secreted</keyword>
<evidence type="ECO:0000256" key="4">
    <source>
        <dbReference type="SAM" id="MobiDB-lite"/>
    </source>
</evidence>
<dbReference type="InterPro" id="IPR036444">
    <property type="entry name" value="PLipase_A2_dom_sf"/>
</dbReference>
<comment type="caution">
    <text evidence="6">The sequence shown here is derived from an EMBL/GenBank/DDBJ whole genome shotgun (WGS) entry which is preliminary data.</text>
</comment>
<dbReference type="EMBL" id="BAAFST010000005">
    <property type="protein sequence ID" value="GAB1289528.1"/>
    <property type="molecule type" value="Genomic_DNA"/>
</dbReference>
<evidence type="ECO:0000256" key="3">
    <source>
        <dbReference type="ARBA" id="ARBA00022525"/>
    </source>
</evidence>
<name>A0ABQ0ER60_APOSI</name>
<dbReference type="PANTHER" id="PTHR12253">
    <property type="entry name" value="RH14732P"/>
    <property type="match status" value="1"/>
</dbReference>
<dbReference type="InterPro" id="IPR016090">
    <property type="entry name" value="PLA2-like_dom"/>
</dbReference>
<protein>
    <submittedName>
        <fullName evidence="6">Group 3 secretory phospholipase A2</fullName>
    </submittedName>
</protein>
<comment type="subcellular location">
    <subcellularLocation>
        <location evidence="1">Secreted</location>
    </subcellularLocation>
</comment>
<proteinExistence type="inferred from homology"/>